<gene>
    <name evidence="7" type="ORF">FCL42_07835</name>
</gene>
<dbReference type="Proteomes" id="UP000305675">
    <property type="component" value="Unassembled WGS sequence"/>
</dbReference>
<evidence type="ECO:0000256" key="5">
    <source>
        <dbReference type="ARBA" id="ARBA00023136"/>
    </source>
</evidence>
<comment type="similarity">
    <text evidence="2">Belongs to the CbiQ family.</text>
</comment>
<sequence>MGCWMNIKPNTITRIKLLLVPLLSVAALVIPLEALLILAAMNLWAIHRQPNAQRIHYQLFRVMLIQTLMIGLVYLLRFGFERLPDALELSLRMLVMILPGLWYFLSTPSHRTLNALRGVVSDRQALVLSTSLSLMPKLINETKQLYQLQRIRGAAIAPKDMWRFKAWKTLTQQVCLPALIRLIQLTQQQALALKARGFTDNPNQPISHYPSE</sequence>
<keyword evidence="3 6" id="KW-0812">Transmembrane</keyword>
<name>A0A4V5NWI3_9GAMM</name>
<evidence type="ECO:0000256" key="1">
    <source>
        <dbReference type="ARBA" id="ARBA00004141"/>
    </source>
</evidence>
<feature type="transmembrane region" description="Helical" evidence="6">
    <location>
        <begin position="20"/>
        <end position="46"/>
    </location>
</feature>
<comment type="subcellular location">
    <subcellularLocation>
        <location evidence="1">Membrane</location>
        <topology evidence="1">Multi-pass membrane protein</topology>
    </subcellularLocation>
</comment>
<accession>A0A4V5NWI3</accession>
<feature type="transmembrane region" description="Helical" evidence="6">
    <location>
        <begin position="89"/>
        <end position="105"/>
    </location>
</feature>
<dbReference type="GO" id="GO:0005886">
    <property type="term" value="C:plasma membrane"/>
    <property type="evidence" value="ECO:0007669"/>
    <property type="project" value="UniProtKB-ARBA"/>
</dbReference>
<evidence type="ECO:0000256" key="4">
    <source>
        <dbReference type="ARBA" id="ARBA00022989"/>
    </source>
</evidence>
<protein>
    <submittedName>
        <fullName evidence="7">Energy-coupling factor transporter transmembrane protein EcfT</fullName>
    </submittedName>
</protein>
<organism evidence="7 8">
    <name type="scientific">Ferrimonas aestuarii</name>
    <dbReference type="NCBI Taxonomy" id="2569539"/>
    <lineage>
        <taxon>Bacteria</taxon>
        <taxon>Pseudomonadati</taxon>
        <taxon>Pseudomonadota</taxon>
        <taxon>Gammaproteobacteria</taxon>
        <taxon>Alteromonadales</taxon>
        <taxon>Ferrimonadaceae</taxon>
        <taxon>Ferrimonas</taxon>
    </lineage>
</organism>
<dbReference type="CDD" id="cd16914">
    <property type="entry name" value="EcfT"/>
    <property type="match status" value="1"/>
</dbReference>
<evidence type="ECO:0000313" key="7">
    <source>
        <dbReference type="EMBL" id="TKB56116.1"/>
    </source>
</evidence>
<dbReference type="OrthoDB" id="6263875at2"/>
<dbReference type="Pfam" id="PF02361">
    <property type="entry name" value="CbiQ"/>
    <property type="match status" value="1"/>
</dbReference>
<keyword evidence="4 6" id="KW-1133">Transmembrane helix</keyword>
<feature type="transmembrane region" description="Helical" evidence="6">
    <location>
        <begin position="58"/>
        <end position="77"/>
    </location>
</feature>
<evidence type="ECO:0000256" key="2">
    <source>
        <dbReference type="ARBA" id="ARBA00008564"/>
    </source>
</evidence>
<proteinExistence type="inferred from homology"/>
<evidence type="ECO:0000256" key="6">
    <source>
        <dbReference type="SAM" id="Phobius"/>
    </source>
</evidence>
<dbReference type="EMBL" id="SWCJ01000004">
    <property type="protein sequence ID" value="TKB56116.1"/>
    <property type="molecule type" value="Genomic_DNA"/>
</dbReference>
<keyword evidence="5 6" id="KW-0472">Membrane</keyword>
<dbReference type="AlphaFoldDB" id="A0A4V5NWI3"/>
<reference evidence="7 8" key="1">
    <citation type="submission" date="2019-04" db="EMBL/GenBank/DDBJ databases">
        <authorList>
            <person name="Hwang J.C."/>
        </authorList>
    </citation>
    <scope>NUCLEOTIDE SEQUENCE [LARGE SCALE GENOMIC DNA]</scope>
    <source>
        <strain evidence="7 8">IMCC35002</strain>
    </source>
</reference>
<dbReference type="InterPro" id="IPR003339">
    <property type="entry name" value="ABC/ECF_trnsptr_transmembrane"/>
</dbReference>
<comment type="caution">
    <text evidence="7">The sequence shown here is derived from an EMBL/GenBank/DDBJ whole genome shotgun (WGS) entry which is preliminary data.</text>
</comment>
<evidence type="ECO:0000313" key="8">
    <source>
        <dbReference type="Proteomes" id="UP000305675"/>
    </source>
</evidence>
<evidence type="ECO:0000256" key="3">
    <source>
        <dbReference type="ARBA" id="ARBA00022692"/>
    </source>
</evidence>
<keyword evidence="8" id="KW-1185">Reference proteome</keyword>